<dbReference type="PROSITE" id="PS00658">
    <property type="entry name" value="FORK_HEAD_2"/>
    <property type="match status" value="1"/>
</dbReference>
<dbReference type="PROSITE" id="PS50039">
    <property type="entry name" value="FORK_HEAD_3"/>
    <property type="match status" value="1"/>
</dbReference>
<name>W5LXW9_LEPOC</name>
<dbReference type="EMBL" id="AHAT01034216">
    <property type="status" value="NOT_ANNOTATED_CDS"/>
    <property type="molecule type" value="Genomic_DNA"/>
</dbReference>
<dbReference type="GO" id="GO:0005634">
    <property type="term" value="C:nucleus"/>
    <property type="evidence" value="ECO:0000318"/>
    <property type="project" value="GO_Central"/>
</dbReference>
<dbReference type="HOGENOM" id="CLU_981907_0_0_1"/>
<dbReference type="InParanoid" id="W5LXW9"/>
<reference evidence="10" key="1">
    <citation type="submission" date="2011-12" db="EMBL/GenBank/DDBJ databases">
        <title>The Draft Genome of Lepisosteus oculatus.</title>
        <authorList>
            <consortium name="The Broad Institute Genome Assembly &amp; Analysis Group"/>
            <consortium name="Computational R&amp;D Group"/>
            <consortium name="and Sequencing Platform"/>
            <person name="Di Palma F."/>
            <person name="Alfoldi J."/>
            <person name="Johnson J."/>
            <person name="Berlin A."/>
            <person name="Gnerre S."/>
            <person name="Jaffe D."/>
            <person name="MacCallum I."/>
            <person name="Young S."/>
            <person name="Walker B.J."/>
            <person name="Lander E.S."/>
            <person name="Lindblad-Toh K."/>
        </authorList>
    </citation>
    <scope>NUCLEOTIDE SEQUENCE [LARGE SCALE GENOMIC DNA]</scope>
</reference>
<reference evidence="9" key="2">
    <citation type="submission" date="2025-08" db="UniProtKB">
        <authorList>
            <consortium name="Ensembl"/>
        </authorList>
    </citation>
    <scope>IDENTIFICATION</scope>
</reference>
<evidence type="ECO:0000256" key="5">
    <source>
        <dbReference type="ARBA" id="ARBA00023242"/>
    </source>
</evidence>
<evidence type="ECO:0000313" key="9">
    <source>
        <dbReference type="Ensembl" id="ENSLOCP00000000976.1"/>
    </source>
</evidence>
<dbReference type="InterPro" id="IPR036390">
    <property type="entry name" value="WH_DNA-bd_sf"/>
</dbReference>
<dbReference type="SMART" id="SM00339">
    <property type="entry name" value="FH"/>
    <property type="match status" value="1"/>
</dbReference>
<dbReference type="SUPFAM" id="SSF46785">
    <property type="entry name" value="Winged helix' DNA-binding domain"/>
    <property type="match status" value="1"/>
</dbReference>
<accession>W5LXW9</accession>
<dbReference type="AlphaFoldDB" id="W5LXW9"/>
<dbReference type="InterPro" id="IPR036388">
    <property type="entry name" value="WH-like_DNA-bd_sf"/>
</dbReference>
<sequence>MEPADARLCPAPALRPLPAPAPPAAWREPGSGELGLQGCADEDLTCLSWLHQSTDLLHELRLGETQPPQSPPSPPAKPPYSFSSLIFMAIEGSPHKQLPVKEIYQWILSSFPYYRLAPAGWKNSVRHNLSLSKCFLRVGREQGRSVGKGSLWSVAPEYRSVLLEALRKTNSLNTVHTLPGLSEVTVSGETVVCGAERVEYNGESLSVNVLLEVGVEEELVAMEAMELGVAEKDPLADSGYIEYHEYLVLPGEPGLDLETVEILQLDQELQEAAGSLLNLAGGGY</sequence>
<dbReference type="eggNOG" id="KOG2294">
    <property type="taxonomic scope" value="Eukaryota"/>
</dbReference>
<feature type="compositionally biased region" description="Pro residues" evidence="7">
    <location>
        <begin position="13"/>
        <end position="23"/>
    </location>
</feature>
<dbReference type="STRING" id="7918.ENSLOCP00000000976"/>
<keyword evidence="4" id="KW-0804">Transcription</keyword>
<protein>
    <submittedName>
        <fullName evidence="9">Si:ch211-145o7.3</fullName>
    </submittedName>
</protein>
<dbReference type="PANTHER" id="PTHR13962:SF26">
    <property type="entry name" value="FORKHEAD BOX PROTEIN N2"/>
    <property type="match status" value="1"/>
</dbReference>
<keyword evidence="3 6" id="KW-0238">DNA-binding</keyword>
<feature type="region of interest" description="Disordered" evidence="7">
    <location>
        <begin position="1"/>
        <end position="32"/>
    </location>
</feature>
<dbReference type="GO" id="GO:0000987">
    <property type="term" value="F:cis-regulatory region sequence-specific DNA binding"/>
    <property type="evidence" value="ECO:0000318"/>
    <property type="project" value="GO_Central"/>
</dbReference>
<evidence type="ECO:0000256" key="6">
    <source>
        <dbReference type="PROSITE-ProRule" id="PRU00089"/>
    </source>
</evidence>
<keyword evidence="10" id="KW-1185">Reference proteome</keyword>
<dbReference type="PRINTS" id="PR00053">
    <property type="entry name" value="FORKHEAD"/>
</dbReference>
<dbReference type="Gene3D" id="1.10.10.10">
    <property type="entry name" value="Winged helix-like DNA-binding domain superfamily/Winged helix DNA-binding domain"/>
    <property type="match status" value="1"/>
</dbReference>
<organism evidence="9 10">
    <name type="scientific">Lepisosteus oculatus</name>
    <name type="common">Spotted gar</name>
    <dbReference type="NCBI Taxonomy" id="7918"/>
    <lineage>
        <taxon>Eukaryota</taxon>
        <taxon>Metazoa</taxon>
        <taxon>Chordata</taxon>
        <taxon>Craniata</taxon>
        <taxon>Vertebrata</taxon>
        <taxon>Euteleostomi</taxon>
        <taxon>Actinopterygii</taxon>
        <taxon>Neopterygii</taxon>
        <taxon>Holostei</taxon>
        <taxon>Semionotiformes</taxon>
        <taxon>Lepisosteidae</taxon>
        <taxon>Lepisosteus</taxon>
    </lineage>
</organism>
<dbReference type="InterPro" id="IPR001766">
    <property type="entry name" value="Fork_head_dom"/>
</dbReference>
<comment type="subcellular location">
    <subcellularLocation>
        <location evidence="1 6">Nucleus</location>
    </subcellularLocation>
</comment>
<evidence type="ECO:0000256" key="2">
    <source>
        <dbReference type="ARBA" id="ARBA00023015"/>
    </source>
</evidence>
<dbReference type="InterPro" id="IPR047119">
    <property type="entry name" value="FOXN2/3-like"/>
</dbReference>
<proteinExistence type="predicted"/>
<dbReference type="GO" id="GO:0006355">
    <property type="term" value="P:regulation of DNA-templated transcription"/>
    <property type="evidence" value="ECO:0000318"/>
    <property type="project" value="GO_Central"/>
</dbReference>
<evidence type="ECO:0000256" key="4">
    <source>
        <dbReference type="ARBA" id="ARBA00023163"/>
    </source>
</evidence>
<evidence type="ECO:0000256" key="3">
    <source>
        <dbReference type="ARBA" id="ARBA00023125"/>
    </source>
</evidence>
<dbReference type="InterPro" id="IPR018122">
    <property type="entry name" value="TF_fork_head_CS_1"/>
</dbReference>
<dbReference type="Bgee" id="ENSLOCG00000000880">
    <property type="expression patterns" value="Expressed in mesonephros and 8 other cell types or tissues"/>
</dbReference>
<dbReference type="InterPro" id="IPR030456">
    <property type="entry name" value="TF_fork_head_CS_2"/>
</dbReference>
<dbReference type="PROSITE" id="PS00657">
    <property type="entry name" value="FORK_HEAD_1"/>
    <property type="match status" value="1"/>
</dbReference>
<dbReference type="GO" id="GO:0003700">
    <property type="term" value="F:DNA-binding transcription factor activity"/>
    <property type="evidence" value="ECO:0000318"/>
    <property type="project" value="GO_Central"/>
</dbReference>
<keyword evidence="5 6" id="KW-0539">Nucleus</keyword>
<dbReference type="Ensembl" id="ENSLOCT00000000980.1">
    <property type="protein sequence ID" value="ENSLOCP00000000976.1"/>
    <property type="gene ID" value="ENSLOCG00000000880.1"/>
</dbReference>
<dbReference type="GeneTree" id="ENSGT00940000166209"/>
<feature type="DNA-binding region" description="Fork-head" evidence="6">
    <location>
        <begin position="77"/>
        <end position="164"/>
    </location>
</feature>
<feature type="domain" description="Fork-head" evidence="8">
    <location>
        <begin position="77"/>
        <end position="164"/>
    </location>
</feature>
<evidence type="ECO:0000259" key="8">
    <source>
        <dbReference type="PROSITE" id="PS50039"/>
    </source>
</evidence>
<keyword evidence="2" id="KW-0805">Transcription regulation</keyword>
<dbReference type="Proteomes" id="UP000018468">
    <property type="component" value="Linkage group LG28"/>
</dbReference>
<evidence type="ECO:0000256" key="1">
    <source>
        <dbReference type="ARBA" id="ARBA00004123"/>
    </source>
</evidence>
<dbReference type="OMA" id="EVCEDME"/>
<dbReference type="Pfam" id="PF00250">
    <property type="entry name" value="Forkhead"/>
    <property type="match status" value="1"/>
</dbReference>
<evidence type="ECO:0000313" key="10">
    <source>
        <dbReference type="Proteomes" id="UP000018468"/>
    </source>
</evidence>
<dbReference type="PANTHER" id="PTHR13962">
    <property type="entry name" value="FORKHEAD BOX PROTEIN N3-LIKE PROTEIN-RELATED"/>
    <property type="match status" value="1"/>
</dbReference>
<reference evidence="9" key="3">
    <citation type="submission" date="2025-09" db="UniProtKB">
        <authorList>
            <consortium name="Ensembl"/>
        </authorList>
    </citation>
    <scope>IDENTIFICATION</scope>
</reference>
<evidence type="ECO:0000256" key="7">
    <source>
        <dbReference type="SAM" id="MobiDB-lite"/>
    </source>
</evidence>